<evidence type="ECO:0000256" key="4">
    <source>
        <dbReference type="SAM" id="Phobius"/>
    </source>
</evidence>
<organism evidence="8 9">
    <name type="scientific">Anaerovorax odorimutans</name>
    <dbReference type="NCBI Taxonomy" id="109327"/>
    <lineage>
        <taxon>Bacteria</taxon>
        <taxon>Bacillati</taxon>
        <taxon>Bacillota</taxon>
        <taxon>Clostridia</taxon>
        <taxon>Peptostreptococcales</taxon>
        <taxon>Anaerovoracaceae</taxon>
        <taxon>Anaerovorax</taxon>
    </lineage>
</organism>
<evidence type="ECO:0000313" key="9">
    <source>
        <dbReference type="Proteomes" id="UP001524502"/>
    </source>
</evidence>
<dbReference type="Gene3D" id="3.40.710.10">
    <property type="entry name" value="DD-peptidase/beta-lactamase superfamily"/>
    <property type="match status" value="1"/>
</dbReference>
<dbReference type="PANTHER" id="PTHR30627">
    <property type="entry name" value="PEPTIDOGLYCAN D,D-TRANSPEPTIDASE"/>
    <property type="match status" value="1"/>
</dbReference>
<dbReference type="InterPro" id="IPR007887">
    <property type="entry name" value="MecA_N"/>
</dbReference>
<dbReference type="PANTHER" id="PTHR30627:SF25">
    <property type="entry name" value="PENICILLIN-BINDING PROTEIN 3"/>
    <property type="match status" value="1"/>
</dbReference>
<sequence length="685" mass="75526">MNVLKRHKIVFIIIAVILLAAVLLLVYKVAILKSPEKVLKQYMACIEKKDYEAMYKMLDQESQERVTQKDFITRNRNIYEGIEAKNIRISMIEDQEKEGAVQYKTVMDSRVGEIRFPNEAGIHTEKGRYRIVWNDSLIFPQLDSDDKVKVRAEKADRGTIYDRNGAVLAGKGAVAAVGLIPGKMSDDPSADLEKMAALLDMSAADIQKKLSAKWVKDDLLVPIKKLKKVNEKPSGTVDLENARVQEELLKIPGVIIGDEESRVYPLGEKAAHMIGYVQGISAEELESRKDDGYDQYSVIGKSGLEKLYEKRLHGMDGEKIIIYRKNGSEKAVVAERPKKDGEDIKLTIDSAAQSSLYDTYKEDKSCSIMMNPKNGEVLALVSTPSYDSNDFVVGMSEKRWKQLNEDKNTPMYNRFKQTWSPGSSLKPVIGAIGAGTGKLDPGEDLGHSGLSWQKSKSWGGYRVTTLHEYSGSANLENALIYSDNIYFAKAALKIGADTLTAQLQKAGFGQEIPFALGMNPSQYSSDNKAIESEIQLADSGYGQGQVLVNPLHMASIYSAFSNEGSMMKPHLELKDETAYWIEHAFDSKAAAVVAKDLEKVISDPNGTGHGAQLSKVKLAGKTGTAEIKASKEDTSGTELGWFCVFTPGKGTDDSRLLVTMVEDVKDRGGSGYVVGKSKGILEKFF</sequence>
<evidence type="ECO:0000259" key="5">
    <source>
        <dbReference type="Pfam" id="PF00905"/>
    </source>
</evidence>
<keyword evidence="4" id="KW-1133">Transmembrane helix</keyword>
<evidence type="ECO:0000256" key="2">
    <source>
        <dbReference type="ARBA" id="ARBA00007171"/>
    </source>
</evidence>
<dbReference type="InterPro" id="IPR005311">
    <property type="entry name" value="PBP_dimer"/>
</dbReference>
<feature type="domain" description="Penicillin-binding protein transpeptidase" evidence="5">
    <location>
        <begin position="367"/>
        <end position="669"/>
    </location>
</feature>
<name>A0ABT1RP06_9FIRM</name>
<dbReference type="RefSeq" id="WP_256132108.1">
    <property type="nucleotide sequence ID" value="NZ_JANFXK010000009.1"/>
</dbReference>
<dbReference type="Pfam" id="PF00905">
    <property type="entry name" value="Transpeptidase"/>
    <property type="match status" value="1"/>
</dbReference>
<dbReference type="Gene3D" id="3.90.1310.10">
    <property type="entry name" value="Penicillin-binding protein 2a (Domain 2)"/>
    <property type="match status" value="1"/>
</dbReference>
<keyword evidence="3 4" id="KW-0472">Membrane</keyword>
<dbReference type="Proteomes" id="UP001524502">
    <property type="component" value="Unassembled WGS sequence"/>
</dbReference>
<dbReference type="Gene3D" id="3.30.1390.30">
    <property type="entry name" value="Penicillin-binding protein 2a, domain 3"/>
    <property type="match status" value="1"/>
</dbReference>
<keyword evidence="9" id="KW-1185">Reference proteome</keyword>
<feature type="domain" description="Penicillin-binding protein dimerisation" evidence="6">
    <location>
        <begin position="153"/>
        <end position="329"/>
    </location>
</feature>
<keyword evidence="4" id="KW-0812">Transmembrane</keyword>
<comment type="similarity">
    <text evidence="2">Belongs to the transpeptidase family.</text>
</comment>
<evidence type="ECO:0000256" key="3">
    <source>
        <dbReference type="ARBA" id="ARBA00023136"/>
    </source>
</evidence>
<dbReference type="InterPro" id="IPR036138">
    <property type="entry name" value="PBP_dimer_sf"/>
</dbReference>
<evidence type="ECO:0000259" key="7">
    <source>
        <dbReference type="Pfam" id="PF05223"/>
    </source>
</evidence>
<dbReference type="EMBL" id="JANFXK010000009">
    <property type="protein sequence ID" value="MCQ4636917.1"/>
    <property type="molecule type" value="Genomic_DNA"/>
</dbReference>
<evidence type="ECO:0000313" key="8">
    <source>
        <dbReference type="EMBL" id="MCQ4636917.1"/>
    </source>
</evidence>
<evidence type="ECO:0000256" key="1">
    <source>
        <dbReference type="ARBA" id="ARBA00004370"/>
    </source>
</evidence>
<comment type="caution">
    <text evidence="8">The sequence shown here is derived from an EMBL/GenBank/DDBJ whole genome shotgun (WGS) entry which is preliminary data.</text>
</comment>
<proteinExistence type="inferred from homology"/>
<gene>
    <name evidence="8" type="ORF">NE619_09255</name>
</gene>
<dbReference type="Pfam" id="PF03717">
    <property type="entry name" value="PBP_dimer"/>
    <property type="match status" value="1"/>
</dbReference>
<dbReference type="SUPFAM" id="SSF54427">
    <property type="entry name" value="NTF2-like"/>
    <property type="match status" value="1"/>
</dbReference>
<reference evidence="8 9" key="1">
    <citation type="submission" date="2022-06" db="EMBL/GenBank/DDBJ databases">
        <title>Isolation of gut microbiota from human fecal samples.</title>
        <authorList>
            <person name="Pamer E.G."/>
            <person name="Barat B."/>
            <person name="Waligurski E."/>
            <person name="Medina S."/>
            <person name="Paddock L."/>
            <person name="Mostad J."/>
        </authorList>
    </citation>
    <scope>NUCLEOTIDE SEQUENCE [LARGE SCALE GENOMIC DNA]</scope>
    <source>
        <strain evidence="8 9">SL.3.17</strain>
    </source>
</reference>
<feature type="transmembrane region" description="Helical" evidence="4">
    <location>
        <begin position="9"/>
        <end position="30"/>
    </location>
</feature>
<dbReference type="SUPFAM" id="SSF56519">
    <property type="entry name" value="Penicillin binding protein dimerisation domain"/>
    <property type="match status" value="1"/>
</dbReference>
<dbReference type="Pfam" id="PF05223">
    <property type="entry name" value="MecA_N"/>
    <property type="match status" value="1"/>
</dbReference>
<dbReference type="SUPFAM" id="SSF56601">
    <property type="entry name" value="beta-lactamase/transpeptidase-like"/>
    <property type="match status" value="1"/>
</dbReference>
<accession>A0ABT1RP06</accession>
<comment type="subcellular location">
    <subcellularLocation>
        <location evidence="1">Membrane</location>
    </subcellularLocation>
</comment>
<evidence type="ECO:0000259" key="6">
    <source>
        <dbReference type="Pfam" id="PF03717"/>
    </source>
</evidence>
<feature type="domain" description="NTF2-like N-terminal transpeptidase" evidence="7">
    <location>
        <begin position="34"/>
        <end position="145"/>
    </location>
</feature>
<dbReference type="InterPro" id="IPR001460">
    <property type="entry name" value="PCN-bd_Tpept"/>
</dbReference>
<protein>
    <submittedName>
        <fullName evidence="8">Penicillin-binding transpeptidase domain-containing protein</fullName>
    </submittedName>
</protein>
<dbReference type="InterPro" id="IPR012338">
    <property type="entry name" value="Beta-lactam/transpept-like"/>
</dbReference>
<dbReference type="InterPro" id="IPR050515">
    <property type="entry name" value="Beta-lactam/transpept"/>
</dbReference>
<dbReference type="Gene3D" id="3.10.450.100">
    <property type="entry name" value="NTF2-like, domain 1"/>
    <property type="match status" value="1"/>
</dbReference>
<dbReference type="InterPro" id="IPR032710">
    <property type="entry name" value="NTF2-like_dom_sf"/>
</dbReference>